<sequence>PDARECPRMTSKAEEEKKKPKVLLIVLVFPRVAMLPKLPVSREKMASRCTLLEDRQLSSGADLVGGRLLRDSGRSLTETVLEFAWDGLEVLHATSALGATTKSLLRPVVLAHLGSRVATRRAHALLHVVRAASATTADGVGLVVTLTERLGTFSHLGFGLRL</sequence>
<organism evidence="1">
    <name type="scientific">Spongospora subterranea</name>
    <dbReference type="NCBI Taxonomy" id="70186"/>
    <lineage>
        <taxon>Eukaryota</taxon>
        <taxon>Sar</taxon>
        <taxon>Rhizaria</taxon>
        <taxon>Endomyxa</taxon>
        <taxon>Phytomyxea</taxon>
        <taxon>Plasmodiophorida</taxon>
        <taxon>Plasmodiophoridae</taxon>
        <taxon>Spongospora</taxon>
    </lineage>
</organism>
<name>A0A0H5QM62_9EUKA</name>
<dbReference type="AlphaFoldDB" id="A0A0H5QM62"/>
<proteinExistence type="predicted"/>
<feature type="non-terminal residue" evidence="1">
    <location>
        <position position="162"/>
    </location>
</feature>
<reference evidence="1" key="1">
    <citation type="submission" date="2015-04" db="EMBL/GenBank/DDBJ databases">
        <title>The genome sequence of the plant pathogenic Rhizarian Plasmodiophora brassicae reveals insights in its biotrophic life cycle and the origin of chitin synthesis.</title>
        <authorList>
            <person name="Schwelm A."/>
            <person name="Fogelqvist J."/>
            <person name="Knaust A."/>
            <person name="Julke S."/>
            <person name="Lilja T."/>
            <person name="Dhandapani V."/>
            <person name="Bonilla-Rosso G."/>
            <person name="Karlsson M."/>
            <person name="Shevchenko A."/>
            <person name="Choi S.R."/>
            <person name="Kim H.G."/>
            <person name="Park J.Y."/>
            <person name="Lim Y.P."/>
            <person name="Ludwig-Muller J."/>
            <person name="Dixelius C."/>
        </authorList>
    </citation>
    <scope>NUCLEOTIDE SEQUENCE</scope>
    <source>
        <tissue evidence="1">Potato root galls</tissue>
    </source>
</reference>
<accession>A0A0H5QM62</accession>
<feature type="non-terminal residue" evidence="1">
    <location>
        <position position="1"/>
    </location>
</feature>
<evidence type="ECO:0000313" key="1">
    <source>
        <dbReference type="EMBL" id="CRZ02461.1"/>
    </source>
</evidence>
<dbReference type="EMBL" id="HACM01002019">
    <property type="protein sequence ID" value="CRZ02461.1"/>
    <property type="molecule type" value="Transcribed_RNA"/>
</dbReference>
<protein>
    <submittedName>
        <fullName evidence="1">Uncharacterized protein</fullName>
    </submittedName>
</protein>